<evidence type="ECO:0000313" key="2">
    <source>
        <dbReference type="Proteomes" id="UP000789702"/>
    </source>
</evidence>
<reference evidence="1" key="1">
    <citation type="submission" date="2021-06" db="EMBL/GenBank/DDBJ databases">
        <authorList>
            <person name="Kallberg Y."/>
            <person name="Tangrot J."/>
            <person name="Rosling A."/>
        </authorList>
    </citation>
    <scope>NUCLEOTIDE SEQUENCE</scope>
    <source>
        <strain evidence="1">IL203A</strain>
    </source>
</reference>
<accession>A0ACA9K1D6</accession>
<keyword evidence="2" id="KW-1185">Reference proteome</keyword>
<protein>
    <submittedName>
        <fullName evidence="1">13690_t:CDS:1</fullName>
    </submittedName>
</protein>
<dbReference type="Proteomes" id="UP000789702">
    <property type="component" value="Unassembled WGS sequence"/>
</dbReference>
<comment type="caution">
    <text evidence="1">The sequence shown here is derived from an EMBL/GenBank/DDBJ whole genome shotgun (WGS) entry which is preliminary data.</text>
</comment>
<name>A0ACA9K1D6_9GLOM</name>
<proteinExistence type="predicted"/>
<organism evidence="1 2">
    <name type="scientific">Dentiscutata heterogama</name>
    <dbReference type="NCBI Taxonomy" id="1316150"/>
    <lineage>
        <taxon>Eukaryota</taxon>
        <taxon>Fungi</taxon>
        <taxon>Fungi incertae sedis</taxon>
        <taxon>Mucoromycota</taxon>
        <taxon>Glomeromycotina</taxon>
        <taxon>Glomeromycetes</taxon>
        <taxon>Diversisporales</taxon>
        <taxon>Gigasporaceae</taxon>
        <taxon>Dentiscutata</taxon>
    </lineage>
</organism>
<gene>
    <name evidence="1" type="ORF">DHETER_LOCUS594</name>
</gene>
<evidence type="ECO:0000313" key="1">
    <source>
        <dbReference type="EMBL" id="CAG8446494.1"/>
    </source>
</evidence>
<sequence>MECYCIIQVRLEGRVKPVDVGYSQGTSAQAVLERACKTLGIYDSWNYALYSELFKTWLCDTNLLSSHPDEDTLVVRKKTPGYLELVYNEENPKKRHLPTTLSPNLAAHTKRKGVFGGTKSVKTSLKTRFQAETIYLTTILFTCDNKLLITSGSSKMFPTIEVIRDDKIFSNFEDDSEEFAHVIRTSLDWSTSKETYNDSSSDSDSFHSLHSNSSSVDFSENPSTIPLNQYINDETLWSRSFGYAALKLKCELSLESLGTIYEHVVTMNSSKSKFIVALQYIPNCIKDDIAHDLIKTGALKWKNFDEINSIYQKDFNSIWSTYIEKWCSRQTKLSPGLYLGVLYTESTLQGIKILVPKERKQFIPLGKIRDEAMITAEETSWIKSLTCLSQDCFMDLVMATKGDDDNRTSLGQFQTSFINSYHNLQYETGLTWEVNDIYCEQTVDVYLDLRTNQLYTMTNELEENVIDHCGTSLHTDLYLDNNVKPGTKPIIFNRRSSKQQSQSEILSHDRKHSIKSHPSRGTSGGSHKTFESMISYQEEMNISASIDDNSDRANDSHNEFMEKDKGMITFDKSNPESEDEEAGSNVKTSTSTGAATSVGEEAMSLSTSLSNTNSIRPFIRIILIVKPMRQIHQISTPYQSRLCTLYPFSLYDALQHATFNTSLYACSRQSMQILQASRTYFAHELLRHLQAMENFSDVNEQNIDDFFFEPDELPKVPEETKKIKQCLDIIRDEISILRQQWNSASWVMTAIEWDRQRTMKSYNFGGRSLAHNFSRKSVLSNRSTSIRSSNTGRRESESLSLIKAKGSDTASQIEILRDTMYHAPDRAWSNIRLLGIVAQKPIPPILVSYLSSLPSASKNRTIITSSIVDNQQNKQTQQSKKKTWKSLRLGKRSQQNNSQPELSTTFIQQMNVTNKDNKILNKDTNFKDEKISINISPPTIQPIITTEPITLITPSFIESIQDNKDINSEMNHDVNYSEDIDNSKDIDAIIIKSIDADSNIEFTNDEQGLEVNASEYEDMSKDPSEDDEIESQTDHEDEIESIGDIDDDKLAKEIHALEKEINELDTLLNNDASTIDTENNLFNSEEATNVDGCTTDHDIFEATDVPSINKETTKSDNNSNKCEPFEEADDTTEKNTTGGTIETNVDMTEIDVKNATSDNFDRATEDNVTDDVNVINSDDAVLDAMDAMIDAIVDVNGNENTKHSKYSTATDSEKLLSDGPSNDSSNHSSNDLSNHSSNDSSNTLSNSNNVSETTSSTIETLLSSLASSSSTPKPNPSSLTLTDSTLNNSSQQNVPLVLDPTTSYSSPQHVARSIPPTPTTPYFSALTDSTEESAPAFPPETVYVMPEQSSSNLGPQSDLEFEPINPFLIPPMSTSTYISPATPLPSTPTTPQYSPLQQESRPPTPLLSKISLFEELRQAAFQQNSDKRTIFEESNKNKQIFVRTPSSPTSSQDQSSLTPRDSPPISPSTLPPPSLLSPAFATSSITSTTLSAHTFYSQSSSIHSKARTPTPSLILPTSQMLLTIPRSPTLSPTSSTSSHVPSNSSRPSTPLLPSARPPPLPFPSEWPKLKKTVRPEPKKVETDAGEFFKKKSQTLNQYTRLISEDGKNDNYKLKDGKSGEELIDNDCSSLNGDNISNKDTIISVNNDIGVMNN</sequence>
<dbReference type="EMBL" id="CAJVPU010000310">
    <property type="protein sequence ID" value="CAG8446494.1"/>
    <property type="molecule type" value="Genomic_DNA"/>
</dbReference>